<sequence length="280" mass="30199">MRPQRGIHPVSEQTDAPRPATAFEDARAARRAIRTGAWRGHTSGLAPAHVQGNLMILPAALAPDFQRFCQQNPKPCPIIGVSQPGARDLPILGADLDIATDVPGYRIYERGEMVAEVADLRDHWRDDLVTFVLGCSFSFEAALLEAGIPLRHVAQGRNVAMYRTSIETVPAGPFHGPLVVSMRPMKAADAIKAVQVTARVPAVHGAPVHLGDPSLIGIRDIAKPDFGDPVAIEPDEIPVFWACGVTPQAVAMAAKLPLCITHSPGFMLVTDLLNRDLPYR</sequence>
<dbReference type="Pfam" id="PF07286">
    <property type="entry name" value="D-Glu_cyclase"/>
    <property type="match status" value="1"/>
</dbReference>
<comment type="caution">
    <text evidence="5">The sequence shown here is derived from an EMBL/GenBank/DDBJ whole genome shotgun (WGS) entry which is preliminary data.</text>
</comment>
<dbReference type="Proteomes" id="UP001596292">
    <property type="component" value="Unassembled WGS sequence"/>
</dbReference>
<protein>
    <recommendedName>
        <fullName evidence="3">Putative hydro-lyase ACFQE0_16225</fullName>
        <ecNumber evidence="3">4.2.1.-</ecNumber>
    </recommendedName>
</protein>
<dbReference type="Gene3D" id="3.40.1640.10">
    <property type="entry name" value="PSTPO5379-like"/>
    <property type="match status" value="1"/>
</dbReference>
<keyword evidence="2 3" id="KW-0456">Lyase</keyword>
<evidence type="ECO:0000313" key="5">
    <source>
        <dbReference type="EMBL" id="MFC6791028.1"/>
    </source>
</evidence>
<organism evidence="5 6">
    <name type="scientific">Methylobacterium komagatae</name>
    <dbReference type="NCBI Taxonomy" id="374425"/>
    <lineage>
        <taxon>Bacteria</taxon>
        <taxon>Pseudomonadati</taxon>
        <taxon>Pseudomonadota</taxon>
        <taxon>Alphaproteobacteria</taxon>
        <taxon>Hyphomicrobiales</taxon>
        <taxon>Methylobacteriaceae</taxon>
        <taxon>Methylobacterium</taxon>
    </lineage>
</organism>
<name>A0ABW2BKS8_9HYPH</name>
<reference evidence="6" key="1">
    <citation type="journal article" date="2019" name="Int. J. Syst. Evol. Microbiol.">
        <title>The Global Catalogue of Microorganisms (GCM) 10K type strain sequencing project: providing services to taxonomists for standard genome sequencing and annotation.</title>
        <authorList>
            <consortium name="The Broad Institute Genomics Platform"/>
            <consortium name="The Broad Institute Genome Sequencing Center for Infectious Disease"/>
            <person name="Wu L."/>
            <person name="Ma J."/>
        </authorList>
    </citation>
    <scope>NUCLEOTIDE SEQUENCE [LARGE SCALE GENOMIC DNA]</scope>
    <source>
        <strain evidence="6">CCUG 48316</strain>
    </source>
</reference>
<dbReference type="InterPro" id="IPR016938">
    <property type="entry name" value="UPF0317"/>
</dbReference>
<dbReference type="HAMAP" id="MF_01830">
    <property type="entry name" value="Hydro_lyase"/>
    <property type="match status" value="1"/>
</dbReference>
<evidence type="ECO:0000256" key="3">
    <source>
        <dbReference type="HAMAP-Rule" id="MF_01830"/>
    </source>
</evidence>
<feature type="region of interest" description="Disordered" evidence="4">
    <location>
        <begin position="1"/>
        <end position="21"/>
    </location>
</feature>
<comment type="similarity">
    <text evidence="1 3">Belongs to the D-glutamate cyclase family.</text>
</comment>
<dbReference type="PANTHER" id="PTHR32022">
    <property type="entry name" value="D-GLUTAMATE CYCLASE, MITOCHONDRIAL"/>
    <property type="match status" value="1"/>
</dbReference>
<dbReference type="NCBIfam" id="NF003969">
    <property type="entry name" value="PRK05463.1"/>
    <property type="match status" value="1"/>
</dbReference>
<evidence type="ECO:0000256" key="4">
    <source>
        <dbReference type="SAM" id="MobiDB-lite"/>
    </source>
</evidence>
<evidence type="ECO:0000256" key="1">
    <source>
        <dbReference type="ARBA" id="ARBA00007896"/>
    </source>
</evidence>
<gene>
    <name evidence="5" type="ORF">ACFQE0_16225</name>
</gene>
<dbReference type="SUPFAM" id="SSF160920">
    <property type="entry name" value="PSTPO5379-like"/>
    <property type="match status" value="1"/>
</dbReference>
<dbReference type="PIRSF" id="PIRSF029755">
    <property type="entry name" value="UCP029755"/>
    <property type="match status" value="1"/>
</dbReference>
<evidence type="ECO:0000256" key="2">
    <source>
        <dbReference type="ARBA" id="ARBA00023239"/>
    </source>
</evidence>
<accession>A0ABW2BKS8</accession>
<dbReference type="EC" id="4.2.1.-" evidence="3"/>
<dbReference type="InterPro" id="IPR038021">
    <property type="entry name" value="Putative_hydro-lyase"/>
</dbReference>
<dbReference type="PANTHER" id="PTHR32022:SF10">
    <property type="entry name" value="D-GLUTAMATE CYCLASE, MITOCHONDRIAL"/>
    <property type="match status" value="1"/>
</dbReference>
<dbReference type="Gene3D" id="3.30.2040.10">
    <property type="entry name" value="PSTPO5379-like domain"/>
    <property type="match status" value="1"/>
</dbReference>
<proteinExistence type="inferred from homology"/>
<dbReference type="EMBL" id="JBHSWN010000001">
    <property type="protein sequence ID" value="MFC6791028.1"/>
    <property type="molecule type" value="Genomic_DNA"/>
</dbReference>
<dbReference type="InterPro" id="IPR009906">
    <property type="entry name" value="D-Glu_cyclase"/>
</dbReference>
<dbReference type="RefSeq" id="WP_378971474.1">
    <property type="nucleotide sequence ID" value="NZ_JBHSWN010000001.1"/>
</dbReference>
<keyword evidence="6" id="KW-1185">Reference proteome</keyword>
<evidence type="ECO:0000313" key="6">
    <source>
        <dbReference type="Proteomes" id="UP001596292"/>
    </source>
</evidence>